<dbReference type="EMBL" id="JACVVK020000151">
    <property type="protein sequence ID" value="KAK7488421.1"/>
    <property type="molecule type" value="Genomic_DNA"/>
</dbReference>
<dbReference type="Pfam" id="PF15324">
    <property type="entry name" value="TALPID3"/>
    <property type="match status" value="1"/>
</dbReference>
<comment type="caution">
    <text evidence="3">The sequence shown here is derived from an EMBL/GenBank/DDBJ whole genome shotgun (WGS) entry which is preliminary data.</text>
</comment>
<keyword evidence="1" id="KW-0175">Coiled coil</keyword>
<dbReference type="Proteomes" id="UP001519460">
    <property type="component" value="Unassembled WGS sequence"/>
</dbReference>
<feature type="region of interest" description="Disordered" evidence="2">
    <location>
        <begin position="214"/>
        <end position="347"/>
    </location>
</feature>
<evidence type="ECO:0000256" key="1">
    <source>
        <dbReference type="SAM" id="Coils"/>
    </source>
</evidence>
<feature type="compositionally biased region" description="Polar residues" evidence="2">
    <location>
        <begin position="171"/>
        <end position="186"/>
    </location>
</feature>
<feature type="compositionally biased region" description="Basic and acidic residues" evidence="2">
    <location>
        <begin position="189"/>
        <end position="201"/>
    </location>
</feature>
<dbReference type="PANTHER" id="PTHR15721:SF2">
    <property type="entry name" value="PROTEIN TALPID3"/>
    <property type="match status" value="1"/>
</dbReference>
<dbReference type="PANTHER" id="PTHR15721">
    <property type="entry name" value="KIAA0586 PROTEIN"/>
    <property type="match status" value="1"/>
</dbReference>
<feature type="coiled-coil region" evidence="1">
    <location>
        <begin position="403"/>
        <end position="470"/>
    </location>
</feature>
<feature type="region of interest" description="Disordered" evidence="2">
    <location>
        <begin position="17"/>
        <end position="96"/>
    </location>
</feature>
<evidence type="ECO:0000256" key="2">
    <source>
        <dbReference type="SAM" id="MobiDB-lite"/>
    </source>
</evidence>
<feature type="compositionally biased region" description="Acidic residues" evidence="2">
    <location>
        <begin position="328"/>
        <end position="341"/>
    </location>
</feature>
<dbReference type="InterPro" id="IPR029246">
    <property type="entry name" value="TALPID3"/>
</dbReference>
<feature type="region of interest" description="Disordered" evidence="2">
    <location>
        <begin position="713"/>
        <end position="739"/>
    </location>
</feature>
<reference evidence="3 4" key="1">
    <citation type="journal article" date="2023" name="Sci. Data">
        <title>Genome assembly of the Korean intertidal mud-creeper Batillaria attramentaria.</title>
        <authorList>
            <person name="Patra A.K."/>
            <person name="Ho P.T."/>
            <person name="Jun S."/>
            <person name="Lee S.J."/>
            <person name="Kim Y."/>
            <person name="Won Y.J."/>
        </authorList>
    </citation>
    <scope>NUCLEOTIDE SEQUENCE [LARGE SCALE GENOMIC DNA]</scope>
    <source>
        <strain evidence="3">Wonlab-2016</strain>
    </source>
</reference>
<accession>A0ABD0KND0</accession>
<evidence type="ECO:0000313" key="4">
    <source>
        <dbReference type="Proteomes" id="UP001519460"/>
    </source>
</evidence>
<organism evidence="3 4">
    <name type="scientific">Batillaria attramentaria</name>
    <dbReference type="NCBI Taxonomy" id="370345"/>
    <lineage>
        <taxon>Eukaryota</taxon>
        <taxon>Metazoa</taxon>
        <taxon>Spiralia</taxon>
        <taxon>Lophotrochozoa</taxon>
        <taxon>Mollusca</taxon>
        <taxon>Gastropoda</taxon>
        <taxon>Caenogastropoda</taxon>
        <taxon>Sorbeoconcha</taxon>
        <taxon>Cerithioidea</taxon>
        <taxon>Batillariidae</taxon>
        <taxon>Batillaria</taxon>
    </lineage>
</organism>
<gene>
    <name evidence="3" type="ORF">BaRGS_00020395</name>
</gene>
<evidence type="ECO:0000313" key="3">
    <source>
        <dbReference type="EMBL" id="KAK7488421.1"/>
    </source>
</evidence>
<dbReference type="AlphaFoldDB" id="A0ABD0KND0"/>
<name>A0ABD0KND0_9CAEN</name>
<keyword evidence="4" id="KW-1185">Reference proteome</keyword>
<feature type="region of interest" description="Disordered" evidence="2">
    <location>
        <begin position="532"/>
        <end position="569"/>
    </location>
</feature>
<proteinExistence type="predicted"/>
<sequence length="789" mass="85380">MSQDSILELLSVTSNAVKALDKTSSSKSSGSGRGTPREEDVVAPPLCSRVDQTSRRSSGDSGVGKTASRSVTVKDKAKTDDGEDSDHSTTASDVLIRSTLAGPEDKMISLNSSAASHSSRRSDLDNFNIADAKKVKVSKKQLREIVSPRDSCDFKQPKDMSAEANLNRNFNNHGVADLNSNNSNNKQLRRGDTDDRIGKENRGKMINGLTGKVINSGVEKHSTGKGSSYPLANSKHAKDLPSKTTGSSTAAYTVERHPDYQKRAPTQDFPPEWSQRDGQTVADLKPSGGPASYESKHVEGSKPSSHQALYESKHAQDSKQTVTRTSVEMEDQPEDWEEGEAESVTSSQPEIVTIPERVVNISSQALLPSEDDDSVSLSSAVDKVSQANKAQSFPRAQPFLKLQQELEAKMQTLLAEMDRIQKGASTGATAESQNVTNTGTRRMEYLEQQVQELTERRLQHLETLQNQQMEMQAHLLSMSRGMSQQQARYPSNMPSTTYPTAINLGTSRQQPYSRPFIEHQLAQGRMFGEQGGVEKQAGGCQHDDGGPKGSLLDTPAPREKPPRPVEYGGSKGSGLLHEILAAEPSPQLNTTFSLPPGHTPPVKLGRSSSMCWPKATSAWGSVVSAALRPSQSAQWLVKTQSCYARHRHRSPSAADQQACDRVTSLPIAFIDAGTGPSACAFAVFPVIGALVTQAHVGRTWKLTRFNQRLADTGREARTAATQASRRLSGKGPSARAASPHRAVFPRVCTHFLSADLVSTPANTVYTSTSPFRLPTLQPHLSSTDTPPPP</sequence>
<feature type="compositionally biased region" description="Polar residues" evidence="2">
    <location>
        <begin position="242"/>
        <end position="251"/>
    </location>
</feature>
<protein>
    <submittedName>
        <fullName evidence="3">Uncharacterized protein</fullName>
    </submittedName>
</protein>
<feature type="region of interest" description="Disordered" evidence="2">
    <location>
        <begin position="171"/>
        <end position="201"/>
    </location>
</feature>